<protein>
    <submittedName>
        <fullName evidence="2">BON domain-containing protein</fullName>
    </submittedName>
</protein>
<dbReference type="Proteomes" id="UP000649604">
    <property type="component" value="Unassembled WGS sequence"/>
</dbReference>
<accession>A0A9D5JXR9</accession>
<evidence type="ECO:0000313" key="2">
    <source>
        <dbReference type="EMBL" id="MBD3325911.1"/>
    </source>
</evidence>
<dbReference type="InterPro" id="IPR007055">
    <property type="entry name" value="BON_dom"/>
</dbReference>
<dbReference type="Pfam" id="PF13189">
    <property type="entry name" value="Cytidylate_kin2"/>
    <property type="match status" value="1"/>
</dbReference>
<dbReference type="Gene3D" id="3.30.1340.30">
    <property type="match status" value="1"/>
</dbReference>
<reference evidence="2" key="1">
    <citation type="submission" date="2019-11" db="EMBL/GenBank/DDBJ databases">
        <title>Microbial mats filling the niche in hypersaline microbial mats.</title>
        <authorList>
            <person name="Wong H.L."/>
            <person name="Macleod F.I."/>
            <person name="White R.A. III"/>
            <person name="Burns B.P."/>
        </authorList>
    </citation>
    <scope>NUCLEOTIDE SEQUENCE</scope>
    <source>
        <strain evidence="2">Rbin_158</strain>
    </source>
</reference>
<dbReference type="AlphaFoldDB" id="A0A9D5JXR9"/>
<evidence type="ECO:0000313" key="3">
    <source>
        <dbReference type="Proteomes" id="UP000649604"/>
    </source>
</evidence>
<evidence type="ECO:0000259" key="1">
    <source>
        <dbReference type="PROSITE" id="PS50914"/>
    </source>
</evidence>
<organism evidence="2 3">
    <name type="scientific">candidate division KSB3 bacterium</name>
    <dbReference type="NCBI Taxonomy" id="2044937"/>
    <lineage>
        <taxon>Bacteria</taxon>
        <taxon>candidate division KSB3</taxon>
    </lineage>
</organism>
<gene>
    <name evidence="2" type="ORF">GF339_15095</name>
</gene>
<sequence length="274" mass="31600">MAIITISRQFGSLGTIIAKQMNQELKYDYLDKLKLENILVSEYGIPEENIERYDERKPAFWDIFSSNKDKYLHFLKTVLYDFASHGDCMIIGRGGEVLLKDVPGILHVRVIAPTELRIARVKERYSYSDHLAEKIVRRSDHDRIGFHKFFFHVNWEDPSLYDLVINTGIFSVEMAVELIKKSLDLLGLEAQQDAAKRKLSDLCLGQKIMTQIAYEERVPIQFLETHVEHGIATLRGSTITSEDIDRCERIARQIPGVKDVVNEVYFIPNTYGMT</sequence>
<dbReference type="Gene3D" id="3.40.50.300">
    <property type="entry name" value="P-loop containing nucleotide triphosphate hydrolases"/>
    <property type="match status" value="1"/>
</dbReference>
<dbReference type="PROSITE" id="PS50914">
    <property type="entry name" value="BON"/>
    <property type="match status" value="1"/>
</dbReference>
<dbReference type="InterPro" id="IPR027417">
    <property type="entry name" value="P-loop_NTPase"/>
</dbReference>
<feature type="domain" description="BON" evidence="1">
    <location>
        <begin position="200"/>
        <end position="268"/>
    </location>
</feature>
<comment type="caution">
    <text evidence="2">The sequence shown here is derived from an EMBL/GenBank/DDBJ whole genome shotgun (WGS) entry which is preliminary data.</text>
</comment>
<dbReference type="EMBL" id="WJJP01000496">
    <property type="protein sequence ID" value="MBD3325911.1"/>
    <property type="molecule type" value="Genomic_DNA"/>
</dbReference>
<proteinExistence type="predicted"/>
<name>A0A9D5JXR9_9BACT</name>
<dbReference type="Pfam" id="PF04972">
    <property type="entry name" value="BON"/>
    <property type="match status" value="1"/>
</dbReference>